<organism evidence="3 4">
    <name type="scientific">Brochothrix thermosphacta</name>
    <name type="common">Microbacterium thermosphactum</name>
    <dbReference type="NCBI Taxonomy" id="2756"/>
    <lineage>
        <taxon>Bacteria</taxon>
        <taxon>Bacillati</taxon>
        <taxon>Bacillota</taxon>
        <taxon>Bacilli</taxon>
        <taxon>Bacillales</taxon>
        <taxon>Listeriaceae</taxon>
        <taxon>Brochothrix</taxon>
    </lineage>
</organism>
<proteinExistence type="predicted"/>
<dbReference type="GO" id="GO:0000224">
    <property type="term" value="F:peptide-N4-(N-acetyl-beta-glucosaminyl)asparagine amidase activity"/>
    <property type="evidence" value="ECO:0007669"/>
    <property type="project" value="TreeGrafter"/>
</dbReference>
<dbReference type="InterPro" id="IPR008928">
    <property type="entry name" value="6-hairpin_glycosidase_sf"/>
</dbReference>
<dbReference type="KEGG" id="bths:CNY62_00310"/>
<dbReference type="Gene3D" id="2.70.98.10">
    <property type="match status" value="1"/>
</dbReference>
<dbReference type="AlphaFoldDB" id="A0A1D2KUH3"/>
<dbReference type="STRING" id="2756.BFR44_03025"/>
<dbReference type="GO" id="GO:0005975">
    <property type="term" value="P:carbohydrate metabolic process"/>
    <property type="evidence" value="ECO:0007669"/>
    <property type="project" value="InterPro"/>
</dbReference>
<accession>A0A1D2KUH3</accession>
<dbReference type="InterPro" id="IPR041371">
    <property type="entry name" value="GH92_N"/>
</dbReference>
<dbReference type="Gene3D" id="1.20.1610.10">
    <property type="entry name" value="alpha-1,2-mannosidases domains"/>
    <property type="match status" value="1"/>
</dbReference>
<dbReference type="RefSeq" id="WP_069125464.1">
    <property type="nucleotide sequence ID" value="NZ_CP023483.1"/>
</dbReference>
<reference evidence="3 4" key="1">
    <citation type="submission" date="2017-09" db="EMBL/GenBank/DDBJ databases">
        <title>Complete Genome Sequences of Two Strains of the Meat Spoilage Bacterium Brochothrix thermosphacta Isolated from Ground Chicken.</title>
        <authorList>
            <person name="Paoli G.C."/>
            <person name="Wijey C."/>
            <person name="Chen C.-Y."/>
            <person name="Nguyen L."/>
            <person name="Yan X."/>
            <person name="Irwin P.L."/>
        </authorList>
    </citation>
    <scope>NUCLEOTIDE SEQUENCE [LARGE SCALE GENOMIC DNA]</scope>
    <source>
        <strain evidence="3 4">BI</strain>
    </source>
</reference>
<dbReference type="GO" id="GO:0006516">
    <property type="term" value="P:glycoprotein catabolic process"/>
    <property type="evidence" value="ECO:0007669"/>
    <property type="project" value="TreeGrafter"/>
</dbReference>
<dbReference type="Proteomes" id="UP000243591">
    <property type="component" value="Chromosome"/>
</dbReference>
<dbReference type="Pfam" id="PF17678">
    <property type="entry name" value="Glyco_hydro_92N"/>
    <property type="match status" value="1"/>
</dbReference>
<dbReference type="PANTHER" id="PTHR12143:SF43">
    <property type="entry name" value="PUTATIVE-RELATED"/>
    <property type="match status" value="1"/>
</dbReference>
<dbReference type="InterPro" id="IPR050883">
    <property type="entry name" value="PNGase"/>
</dbReference>
<name>A0A1D2KUH3_BROTH</name>
<evidence type="ECO:0000313" key="4">
    <source>
        <dbReference type="Proteomes" id="UP000243591"/>
    </source>
</evidence>
<dbReference type="OrthoDB" id="9804511at2"/>
<dbReference type="InterPro" id="IPR005887">
    <property type="entry name" value="GH92_a_mannosidase_put"/>
</dbReference>
<dbReference type="NCBIfam" id="TIGR01180">
    <property type="entry name" value="aman2_put"/>
    <property type="match status" value="1"/>
</dbReference>
<dbReference type="PANTHER" id="PTHR12143">
    <property type="entry name" value="PEPTIDE N-GLYCANASE PNGASE -RELATED"/>
    <property type="match status" value="1"/>
</dbReference>
<dbReference type="FunFam" id="3.30.2080.10:FF:000001">
    <property type="entry name" value="Alpha-1,2-mannosidase subfamily"/>
    <property type="match status" value="1"/>
</dbReference>
<feature type="domain" description="Glycosyl hydrolase family 92 N-terminal" evidence="2">
    <location>
        <begin position="10"/>
        <end position="235"/>
    </location>
</feature>
<dbReference type="Gene3D" id="1.20.1050.60">
    <property type="entry name" value="alpha-1,2-mannosidase"/>
    <property type="match status" value="1"/>
</dbReference>
<evidence type="ECO:0000313" key="3">
    <source>
        <dbReference type="EMBL" id="ATF24938.1"/>
    </source>
</evidence>
<keyword evidence="4" id="KW-1185">Reference proteome</keyword>
<gene>
    <name evidence="3" type="ORF">CNY62_00310</name>
</gene>
<dbReference type="InterPro" id="IPR014718">
    <property type="entry name" value="GH-type_carb-bd"/>
</dbReference>
<evidence type="ECO:0000259" key="2">
    <source>
        <dbReference type="Pfam" id="PF17678"/>
    </source>
</evidence>
<dbReference type="GO" id="GO:0030246">
    <property type="term" value="F:carbohydrate binding"/>
    <property type="evidence" value="ECO:0007669"/>
    <property type="project" value="InterPro"/>
</dbReference>
<dbReference type="InterPro" id="IPR012939">
    <property type="entry name" value="Glyco_hydro_92"/>
</dbReference>
<sequence length="734" mass="82638">MLHIEDLLQIDTRQGTNNQHTFSHGNCLPYTGVPFGMNHFVVQTADQRGSWYFNPHDRTFQGIRLTHQPSPWMGDFSQLLLAPTAGHVVKSDLFHHQSSYRTEEAVFSPFYLKVKQERYQITTEFSPTTYGGVLQSRYLKNSQPGLFIRSQGPSEIAVDVANKTVRGYITNASGSEDKDFKMYFTLRFDQAIDAATTGYYTDDALVPSTTYAGTDPIFDIRFPAAETLTTHLATSFLSQDQADLNLSRIENDSFDTIKQAAADKWLSYLNKIEIENRNKEQIKTFYACLYRTCLFPQKFYELDEANQPQHYNTLAKKVQPGYLYTNNGFWDTYKTVYPLYSLIAHEEYEEMLQGYLQSYREAGFLPKWLSPDERGMMPGTLIDAVIADAAVKGLATDLMPEFLEGMLAGATTKSASGNYGRRGTLDYLKYGYVPLDYHESVNHTLDYAYSDFCISQVARVLGKGDIQATYQKQSRNFLNIFDENTGFMRAKDKEGNFRHDFKHDRWGLDYAEGSTWQNGFATYHDFAALITAYGGERAFFDKLTTLCNTSPTYGVEGYGFEIHEMSEMAAVDFGQVALSNQPSFHLPYLFNYVGKPASTQVVVKQLMTELFNAGWDGFPGDEDNGSMSGWYIFSSLGFYPVCPGSGEYVLGIPLFDKATVHLANGKTLVVEAAGNQAHTNFVSEVALNETPHTALAIQHESLMAGGNLKFTMALAPVDREYSNAEKPFSLTTNH</sequence>
<feature type="domain" description="Glycosyl hydrolase family 92" evidence="1">
    <location>
        <begin position="241"/>
        <end position="713"/>
    </location>
</feature>
<protein>
    <submittedName>
        <fullName evidence="3">Alpha-mannosidase</fullName>
    </submittedName>
</protein>
<evidence type="ECO:0000259" key="1">
    <source>
        <dbReference type="Pfam" id="PF07971"/>
    </source>
</evidence>
<dbReference type="SUPFAM" id="SSF48208">
    <property type="entry name" value="Six-hairpin glycosidases"/>
    <property type="match status" value="1"/>
</dbReference>
<dbReference type="EMBL" id="CP023483">
    <property type="protein sequence ID" value="ATF24938.1"/>
    <property type="molecule type" value="Genomic_DNA"/>
</dbReference>
<dbReference type="Gene3D" id="3.30.2080.10">
    <property type="entry name" value="GH92 mannosidase domain"/>
    <property type="match status" value="1"/>
</dbReference>
<dbReference type="GO" id="GO:0005829">
    <property type="term" value="C:cytosol"/>
    <property type="evidence" value="ECO:0007669"/>
    <property type="project" value="TreeGrafter"/>
</dbReference>
<dbReference type="Pfam" id="PF07971">
    <property type="entry name" value="Glyco_hydro_92"/>
    <property type="match status" value="1"/>
</dbReference>